<name>A0ABS9B581_9GAMM</name>
<accession>A0ABS9B581</accession>
<evidence type="ECO:0000313" key="2">
    <source>
        <dbReference type="Proteomes" id="UP001320154"/>
    </source>
</evidence>
<reference evidence="1 2" key="1">
    <citation type="journal article" date="2021" name="Front. Microbiol.">
        <title>Aerobic Denitrification and Heterotrophic Sulfur Oxidation in the Genus Halomonas Revealed by Six Novel Species Characterizations and Genome-Based Analysis.</title>
        <authorList>
            <person name="Wang L."/>
            <person name="Shao Z."/>
        </authorList>
    </citation>
    <scope>NUCLEOTIDE SEQUENCE [LARGE SCALE GENOMIC DNA]</scope>
    <source>
        <strain evidence="1 2">MCCC 1A05748</strain>
    </source>
</reference>
<keyword evidence="2" id="KW-1185">Reference proteome</keyword>
<comment type="caution">
    <text evidence="1">The sequence shown here is derived from an EMBL/GenBank/DDBJ whole genome shotgun (WGS) entry which is preliminary data.</text>
</comment>
<gene>
    <name evidence="1" type="ORF">HOP60_10010</name>
</gene>
<dbReference type="RefSeq" id="WP_234250584.1">
    <property type="nucleotide sequence ID" value="NZ_JABFTQ010000005.1"/>
</dbReference>
<proteinExistence type="predicted"/>
<organism evidence="1 2">
    <name type="scientific">Billgrantia desiderata</name>
    <dbReference type="NCBI Taxonomy" id="52021"/>
    <lineage>
        <taxon>Bacteria</taxon>
        <taxon>Pseudomonadati</taxon>
        <taxon>Pseudomonadota</taxon>
        <taxon>Gammaproteobacteria</taxon>
        <taxon>Oceanospirillales</taxon>
        <taxon>Halomonadaceae</taxon>
        <taxon>Billgrantia</taxon>
    </lineage>
</organism>
<dbReference type="Proteomes" id="UP001320154">
    <property type="component" value="Unassembled WGS sequence"/>
</dbReference>
<dbReference type="EMBL" id="JABFTQ010000005">
    <property type="protein sequence ID" value="MCE8047063.1"/>
    <property type="molecule type" value="Genomic_DNA"/>
</dbReference>
<evidence type="ECO:0000313" key="1">
    <source>
        <dbReference type="EMBL" id="MCE8047063.1"/>
    </source>
</evidence>
<sequence>MNYCPTCWPADLGEYEDGRCLDCGSQILAATPEKQIELLCEQNEALTLALQQAMEALGASELKQTHRPALRLVHSASKKNDKEPRS</sequence>
<protein>
    <submittedName>
        <fullName evidence="1">Uncharacterized protein</fullName>
    </submittedName>
</protein>